<dbReference type="SUPFAM" id="SSF50249">
    <property type="entry name" value="Nucleic acid-binding proteins"/>
    <property type="match status" value="1"/>
</dbReference>
<dbReference type="EMBL" id="CP093346">
    <property type="protein sequence ID" value="WOG95206.1"/>
    <property type="molecule type" value="Genomic_DNA"/>
</dbReference>
<proteinExistence type="predicted"/>
<reference evidence="2" key="1">
    <citation type="journal article" date="2016" name="Nat. Genet.">
        <title>A high-quality carrot genome assembly provides new insights into carotenoid accumulation and asterid genome evolution.</title>
        <authorList>
            <person name="Iorizzo M."/>
            <person name="Ellison S."/>
            <person name="Senalik D."/>
            <person name="Zeng P."/>
            <person name="Satapoomin P."/>
            <person name="Huang J."/>
            <person name="Bowman M."/>
            <person name="Iovene M."/>
            <person name="Sanseverino W."/>
            <person name="Cavagnaro P."/>
            <person name="Yildiz M."/>
            <person name="Macko-Podgorni A."/>
            <person name="Moranska E."/>
            <person name="Grzebelus E."/>
            <person name="Grzebelus D."/>
            <person name="Ashrafi H."/>
            <person name="Zheng Z."/>
            <person name="Cheng S."/>
            <person name="Spooner D."/>
            <person name="Van Deynze A."/>
            <person name="Simon P."/>
        </authorList>
    </citation>
    <scope>NUCLEOTIDE SEQUENCE</scope>
    <source>
        <tissue evidence="2">Leaf</tissue>
    </source>
</reference>
<dbReference type="PANTHER" id="PTHR47165">
    <property type="entry name" value="OS03G0429900 PROTEIN"/>
    <property type="match status" value="1"/>
</dbReference>
<accession>A0A175YAZ8</accession>
<dbReference type="Pfam" id="PF02721">
    <property type="entry name" value="DUF223"/>
    <property type="match status" value="1"/>
</dbReference>
<evidence type="ECO:0000313" key="2">
    <source>
        <dbReference type="EMBL" id="WOG95206.1"/>
    </source>
</evidence>
<sequence>MQGLLFNHIQSLEKARINWKIKVRLTKFWPTIVADAIAVRGYNMIFLDEDNSNIHAYAYPDNWTAIGKSVLEGKVYVVENFQVRDSTGRLRPVSNKKCIRLLSSTTIDEVDDDTMIPYHKFEFMDLADLLGEAERNANVENPEFSTGFYMFRLIIMADDNNLTSNVLLSDRVVKRLIRTIATNVIAALKNEEANGSPPAVLKDIVGMEITVKILLSESNISGDSNIYQATDLFDPAAQPNMISQHSPIPKCPSFSQAEEDSPQSSKA</sequence>
<dbReference type="AlphaFoldDB" id="A0A175YAZ8"/>
<protein>
    <recommendedName>
        <fullName evidence="1">Replication protein A 70 kDa DNA-binding subunit B/D first OB fold domain-containing protein</fullName>
    </recommendedName>
</protein>
<feature type="domain" description="Replication protein A 70 kDa DNA-binding subunit B/D first OB fold" evidence="1">
    <location>
        <begin position="6"/>
        <end position="108"/>
    </location>
</feature>
<evidence type="ECO:0000313" key="3">
    <source>
        <dbReference type="Proteomes" id="UP000077755"/>
    </source>
</evidence>
<dbReference type="Gene3D" id="2.40.50.140">
    <property type="entry name" value="Nucleic acid-binding proteins"/>
    <property type="match status" value="2"/>
</dbReference>
<evidence type="ECO:0000259" key="1">
    <source>
        <dbReference type="Pfam" id="PF02721"/>
    </source>
</evidence>
<dbReference type="InterPro" id="IPR003871">
    <property type="entry name" value="RFA1B/D_OB_1st"/>
</dbReference>
<dbReference type="Gramene" id="KZM80759">
    <property type="protein sequence ID" value="KZM80759"/>
    <property type="gene ID" value="DCAR_031670"/>
</dbReference>
<reference evidence="2" key="2">
    <citation type="submission" date="2022-03" db="EMBL/GenBank/DDBJ databases">
        <title>Draft title - Genomic analysis of global carrot germplasm unveils the trajectory of domestication and the origin of high carotenoid orange carrot.</title>
        <authorList>
            <person name="Iorizzo M."/>
            <person name="Ellison S."/>
            <person name="Senalik D."/>
            <person name="Macko-Podgorni A."/>
            <person name="Grzebelus D."/>
            <person name="Bostan H."/>
            <person name="Rolling W."/>
            <person name="Curaba J."/>
            <person name="Simon P."/>
        </authorList>
    </citation>
    <scope>NUCLEOTIDE SEQUENCE</scope>
    <source>
        <tissue evidence="2">Leaf</tissue>
    </source>
</reference>
<name>A0A175YAZ8_DAUCS</name>
<keyword evidence="3" id="KW-1185">Reference proteome</keyword>
<dbReference type="PANTHER" id="PTHR47165:SF4">
    <property type="entry name" value="OS03G0429900 PROTEIN"/>
    <property type="match status" value="1"/>
</dbReference>
<dbReference type="Proteomes" id="UP000077755">
    <property type="component" value="Chromosome 4"/>
</dbReference>
<gene>
    <name evidence="2" type="ORF">DCAR_0414512</name>
</gene>
<organism evidence="2 3">
    <name type="scientific">Daucus carota subsp. sativus</name>
    <name type="common">Carrot</name>
    <dbReference type="NCBI Taxonomy" id="79200"/>
    <lineage>
        <taxon>Eukaryota</taxon>
        <taxon>Viridiplantae</taxon>
        <taxon>Streptophyta</taxon>
        <taxon>Embryophyta</taxon>
        <taxon>Tracheophyta</taxon>
        <taxon>Spermatophyta</taxon>
        <taxon>Magnoliopsida</taxon>
        <taxon>eudicotyledons</taxon>
        <taxon>Gunneridae</taxon>
        <taxon>Pentapetalae</taxon>
        <taxon>asterids</taxon>
        <taxon>campanulids</taxon>
        <taxon>Apiales</taxon>
        <taxon>Apiaceae</taxon>
        <taxon>Apioideae</taxon>
        <taxon>Scandiceae</taxon>
        <taxon>Daucinae</taxon>
        <taxon>Daucus</taxon>
        <taxon>Daucus sect. Daucus</taxon>
    </lineage>
</organism>
<dbReference type="InterPro" id="IPR012340">
    <property type="entry name" value="NA-bd_OB-fold"/>
</dbReference>